<reference evidence="1 2" key="1">
    <citation type="journal article" date="2014" name="BMC Genomics">
        <title>Genome sequencing of four Aureobasidium pullulans varieties: biotechnological potential, stress tolerance, and description of new species.</title>
        <authorList>
            <person name="Gostin Ar C."/>
            <person name="Ohm R.A."/>
            <person name="Kogej T."/>
            <person name="Sonjak S."/>
            <person name="Turk M."/>
            <person name="Zajc J."/>
            <person name="Zalar P."/>
            <person name="Grube M."/>
            <person name="Sun H."/>
            <person name="Han J."/>
            <person name="Sharma A."/>
            <person name="Chiniquy J."/>
            <person name="Ngan C.Y."/>
            <person name="Lipzen A."/>
            <person name="Barry K."/>
            <person name="Grigoriev I.V."/>
            <person name="Gunde-Cimerman N."/>
        </authorList>
    </citation>
    <scope>NUCLEOTIDE SEQUENCE [LARGE SCALE GENOMIC DNA]</scope>
    <source>
        <strain evidence="1 2">EXF-150</strain>
    </source>
</reference>
<organism evidence="1 2">
    <name type="scientific">Aureobasidium pullulans EXF-150</name>
    <dbReference type="NCBI Taxonomy" id="1043002"/>
    <lineage>
        <taxon>Eukaryota</taxon>
        <taxon>Fungi</taxon>
        <taxon>Dikarya</taxon>
        <taxon>Ascomycota</taxon>
        <taxon>Pezizomycotina</taxon>
        <taxon>Dothideomycetes</taxon>
        <taxon>Dothideomycetidae</taxon>
        <taxon>Dothideales</taxon>
        <taxon>Saccotheciaceae</taxon>
        <taxon>Aureobasidium</taxon>
    </lineage>
</organism>
<dbReference type="OrthoDB" id="3836858at2759"/>
<dbReference type="GeneID" id="40741316"/>
<gene>
    <name evidence="1" type="ORF">M438DRAFT_155753</name>
</gene>
<evidence type="ECO:0000313" key="1">
    <source>
        <dbReference type="EMBL" id="KEQ78904.1"/>
    </source>
</evidence>
<dbReference type="HOGENOM" id="CLU_1554958_0_0_1"/>
<dbReference type="Proteomes" id="UP000030706">
    <property type="component" value="Unassembled WGS sequence"/>
</dbReference>
<dbReference type="RefSeq" id="XP_029755091.1">
    <property type="nucleotide sequence ID" value="XM_029899010.1"/>
</dbReference>
<name>A0A074X539_AURPU</name>
<sequence length="195" mass="23021">MPSLALLVCPLPTQINLLSNSEIMSQVQPAQIFNSGSESQSGTGLHLNPAIPDYGSLIVPLRFRHVKHDPTFNTVSEKTPVFQDVLWLPSDHRHLLEKVRKNLYCRLDRTYPKRPRWYCPWRKQRQLDIGLRLFITYQLGKLDIFNENEVNEANWPDILALLRCKRPEEAEFHVDWWFKGEGVTEWTEYFEREKM</sequence>
<dbReference type="EMBL" id="KL585012">
    <property type="protein sequence ID" value="KEQ78904.1"/>
    <property type="molecule type" value="Genomic_DNA"/>
</dbReference>
<evidence type="ECO:0000313" key="2">
    <source>
        <dbReference type="Proteomes" id="UP000030706"/>
    </source>
</evidence>
<accession>A0A074X539</accession>
<proteinExistence type="predicted"/>
<keyword evidence="2" id="KW-1185">Reference proteome</keyword>
<dbReference type="AlphaFoldDB" id="A0A074X539"/>
<protein>
    <submittedName>
        <fullName evidence="1">Uncharacterized protein</fullName>
    </submittedName>
</protein>